<gene>
    <name evidence="16" type="ORF">HKW67_12040</name>
</gene>
<accession>A0A6M4IMC8</accession>
<keyword evidence="4" id="KW-0410">Iron transport</keyword>
<dbReference type="GO" id="GO:0015344">
    <property type="term" value="F:siderophore uptake transmembrane transporter activity"/>
    <property type="evidence" value="ECO:0007669"/>
    <property type="project" value="TreeGrafter"/>
</dbReference>
<keyword evidence="6" id="KW-0732">Signal</keyword>
<organism evidence="16 17">
    <name type="scientific">Gemmatimonas groenlandica</name>
    <dbReference type="NCBI Taxonomy" id="2732249"/>
    <lineage>
        <taxon>Bacteria</taxon>
        <taxon>Pseudomonadati</taxon>
        <taxon>Gemmatimonadota</taxon>
        <taxon>Gemmatimonadia</taxon>
        <taxon>Gemmatimonadales</taxon>
        <taxon>Gemmatimonadaceae</taxon>
        <taxon>Gemmatimonas</taxon>
    </lineage>
</organism>
<name>A0A6M4IMC8_9BACT</name>
<protein>
    <submittedName>
        <fullName evidence="16">TonB-dependent receptor</fullName>
    </submittedName>
</protein>
<dbReference type="InterPro" id="IPR012910">
    <property type="entry name" value="Plug_dom"/>
</dbReference>
<dbReference type="Pfam" id="PF07715">
    <property type="entry name" value="Plug"/>
    <property type="match status" value="1"/>
</dbReference>
<evidence type="ECO:0000256" key="1">
    <source>
        <dbReference type="ARBA" id="ARBA00004571"/>
    </source>
</evidence>
<keyword evidence="2 12" id="KW-0813">Transport</keyword>
<dbReference type="Gene3D" id="2.40.170.20">
    <property type="entry name" value="TonB-dependent receptor, beta-barrel domain"/>
    <property type="match status" value="1"/>
</dbReference>
<dbReference type="GO" id="GO:0009279">
    <property type="term" value="C:cell outer membrane"/>
    <property type="evidence" value="ECO:0007669"/>
    <property type="project" value="UniProtKB-SubCell"/>
</dbReference>
<keyword evidence="5 12" id="KW-0812">Transmembrane</keyword>
<dbReference type="InterPro" id="IPR039426">
    <property type="entry name" value="TonB-dep_rcpt-like"/>
</dbReference>
<dbReference type="Pfam" id="PF00593">
    <property type="entry name" value="TonB_dep_Rec_b-barrel"/>
    <property type="match status" value="1"/>
</dbReference>
<keyword evidence="10 12" id="KW-0472">Membrane</keyword>
<keyword evidence="11 12" id="KW-0998">Cell outer membrane</keyword>
<dbReference type="Proteomes" id="UP000500938">
    <property type="component" value="Chromosome"/>
</dbReference>
<evidence type="ECO:0000256" key="2">
    <source>
        <dbReference type="ARBA" id="ARBA00022448"/>
    </source>
</evidence>
<evidence type="ECO:0000259" key="15">
    <source>
        <dbReference type="Pfam" id="PF07715"/>
    </source>
</evidence>
<evidence type="ECO:0000256" key="4">
    <source>
        <dbReference type="ARBA" id="ARBA00022496"/>
    </source>
</evidence>
<evidence type="ECO:0000256" key="6">
    <source>
        <dbReference type="ARBA" id="ARBA00022729"/>
    </source>
</evidence>
<dbReference type="PANTHER" id="PTHR32552">
    <property type="entry name" value="FERRICHROME IRON RECEPTOR-RELATED"/>
    <property type="match status" value="1"/>
</dbReference>
<evidence type="ECO:0000256" key="9">
    <source>
        <dbReference type="ARBA" id="ARBA00023077"/>
    </source>
</evidence>
<proteinExistence type="inferred from homology"/>
<dbReference type="Gene3D" id="2.170.130.10">
    <property type="entry name" value="TonB-dependent receptor, plug domain"/>
    <property type="match status" value="1"/>
</dbReference>
<dbReference type="KEGG" id="ggr:HKW67_12040"/>
<evidence type="ECO:0000256" key="12">
    <source>
        <dbReference type="PROSITE-ProRule" id="PRU01360"/>
    </source>
</evidence>
<dbReference type="PANTHER" id="PTHR32552:SF68">
    <property type="entry name" value="FERRICHROME OUTER MEMBRANE TRANSPORTER_PHAGE RECEPTOR"/>
    <property type="match status" value="1"/>
</dbReference>
<keyword evidence="7" id="KW-0408">Iron</keyword>
<keyword evidence="16" id="KW-0675">Receptor</keyword>
<reference evidence="16 17" key="1">
    <citation type="submission" date="2020-05" db="EMBL/GenBank/DDBJ databases">
        <title>Complete genome sequence of Gemmatimonas greenlandica TET16.</title>
        <authorList>
            <person name="Zeng Y."/>
        </authorList>
    </citation>
    <scope>NUCLEOTIDE SEQUENCE [LARGE SCALE GENOMIC DNA]</scope>
    <source>
        <strain evidence="16 17">TET16</strain>
    </source>
</reference>
<feature type="domain" description="TonB-dependent receptor plug" evidence="15">
    <location>
        <begin position="51"/>
        <end position="164"/>
    </location>
</feature>
<dbReference type="EMBL" id="CP053085">
    <property type="protein sequence ID" value="QJR36184.1"/>
    <property type="molecule type" value="Genomic_DNA"/>
</dbReference>
<evidence type="ECO:0000256" key="10">
    <source>
        <dbReference type="ARBA" id="ARBA00023136"/>
    </source>
</evidence>
<comment type="subcellular location">
    <subcellularLocation>
        <location evidence="1 12">Cell outer membrane</location>
        <topology evidence="1 12">Multi-pass membrane protein</topology>
    </subcellularLocation>
</comment>
<evidence type="ECO:0000256" key="3">
    <source>
        <dbReference type="ARBA" id="ARBA00022452"/>
    </source>
</evidence>
<evidence type="ECO:0000256" key="7">
    <source>
        <dbReference type="ARBA" id="ARBA00023004"/>
    </source>
</evidence>
<dbReference type="InterPro" id="IPR037066">
    <property type="entry name" value="Plug_dom_sf"/>
</dbReference>
<dbReference type="AlphaFoldDB" id="A0A6M4IMC8"/>
<dbReference type="PROSITE" id="PS52016">
    <property type="entry name" value="TONB_DEPENDENT_REC_3"/>
    <property type="match status" value="1"/>
</dbReference>
<feature type="domain" description="TonB-dependent receptor-like beta-barrel" evidence="14">
    <location>
        <begin position="270"/>
        <end position="654"/>
    </location>
</feature>
<evidence type="ECO:0000256" key="11">
    <source>
        <dbReference type="ARBA" id="ARBA00023237"/>
    </source>
</evidence>
<evidence type="ECO:0000256" key="13">
    <source>
        <dbReference type="RuleBase" id="RU003357"/>
    </source>
</evidence>
<keyword evidence="17" id="KW-1185">Reference proteome</keyword>
<evidence type="ECO:0000256" key="8">
    <source>
        <dbReference type="ARBA" id="ARBA00023065"/>
    </source>
</evidence>
<comment type="similarity">
    <text evidence="12 13">Belongs to the TonB-dependent receptor family.</text>
</comment>
<keyword evidence="9 13" id="KW-0798">TonB box</keyword>
<evidence type="ECO:0000256" key="5">
    <source>
        <dbReference type="ARBA" id="ARBA00022692"/>
    </source>
</evidence>
<evidence type="ECO:0000259" key="14">
    <source>
        <dbReference type="Pfam" id="PF00593"/>
    </source>
</evidence>
<evidence type="ECO:0000313" key="16">
    <source>
        <dbReference type="EMBL" id="QJR36184.1"/>
    </source>
</evidence>
<dbReference type="InterPro" id="IPR000531">
    <property type="entry name" value="Beta-barrel_TonB"/>
</dbReference>
<evidence type="ECO:0000313" key="17">
    <source>
        <dbReference type="Proteomes" id="UP000500938"/>
    </source>
</evidence>
<keyword evidence="8" id="KW-0406">Ion transport</keyword>
<dbReference type="InterPro" id="IPR036942">
    <property type="entry name" value="Beta-barrel_TonB_sf"/>
</dbReference>
<keyword evidence="3 12" id="KW-1134">Transmembrane beta strand</keyword>
<dbReference type="SUPFAM" id="SSF56935">
    <property type="entry name" value="Porins"/>
    <property type="match status" value="1"/>
</dbReference>
<dbReference type="RefSeq" id="WP_171225619.1">
    <property type="nucleotide sequence ID" value="NZ_CP053085.1"/>
</dbReference>
<sequence>MSLAAGALGLLGPNLAQAQTKADSSARRDSIARTLAPFAVRATRSTQSSFTSPLAITHIDKSQFSAKSGFGLNDALGNVPGVLVQSRYGTSDVRIAIRGFGARGAGDRSNAGTSRGVRVLLDGMPETEPDGRTAFDNIDLASAEGIDVIRSNASALWGNAAGGVISVSTVPVIDRPFSTLQYQSGSYGLQRYIAQTGTPIGTKGGVAYATFVNTNFDGWRVNSDARRVLLNTGIVAPVGDKTQMRIHLLGANNLFHIPGPLSADEVAANPRQANATYNTRDERRYNRLARLGASVEHAIDDKSSVSVVAYINPKYLQRSERGTFRDFTRYHAGANAAYNRQDVVSPTFTNRFTAGLDQAYQDGAILFYSLSATNGRSTTVRDNKKEGAYNNGVFIEDELTLNDKLGITLGLRGDAISYYYKNYLNPKTDASRTFSQVTPKVGASWRVSKTHTLYANVGGGVEAPAGNETDPASTFGTDTVTALNPLLEPIRSYTYEVGTKQIFMVGDGSGVVSSVSYDAAAYLTNVRNEIVPYRGGRFYFMAGRARRTGAEIAVTALAKGDLRFENSLTLSRNTYTEYVVDSVHYGKAGAKADYSGNRIVGIPDWFYGSNATWAPSKAPLGLAAQFGVQGTGGYWADDANAVRVTESHILSASLRADRLVQVGDATVKGFLTVENLADRRFIGSAFLNPDIVNGKALAFEPGMPRTIMLSFSVTRGR</sequence>